<evidence type="ECO:0000256" key="1">
    <source>
        <dbReference type="SAM" id="MobiDB-lite"/>
    </source>
</evidence>
<comment type="caution">
    <text evidence="2">The sequence shown here is derived from an EMBL/GenBank/DDBJ whole genome shotgun (WGS) entry which is preliminary data.</text>
</comment>
<name>A0AAD7GAP6_MYCRO</name>
<dbReference type="AlphaFoldDB" id="A0AAD7GAP6"/>
<proteinExistence type="predicted"/>
<evidence type="ECO:0000313" key="3">
    <source>
        <dbReference type="Proteomes" id="UP001221757"/>
    </source>
</evidence>
<reference evidence="2" key="1">
    <citation type="submission" date="2023-03" db="EMBL/GenBank/DDBJ databases">
        <title>Massive genome expansion in bonnet fungi (Mycena s.s.) driven by repeated elements and novel gene families across ecological guilds.</title>
        <authorList>
            <consortium name="Lawrence Berkeley National Laboratory"/>
            <person name="Harder C.B."/>
            <person name="Miyauchi S."/>
            <person name="Viragh M."/>
            <person name="Kuo A."/>
            <person name="Thoen E."/>
            <person name="Andreopoulos B."/>
            <person name="Lu D."/>
            <person name="Skrede I."/>
            <person name="Drula E."/>
            <person name="Henrissat B."/>
            <person name="Morin E."/>
            <person name="Kohler A."/>
            <person name="Barry K."/>
            <person name="LaButti K."/>
            <person name="Morin E."/>
            <person name="Salamov A."/>
            <person name="Lipzen A."/>
            <person name="Mereny Z."/>
            <person name="Hegedus B."/>
            <person name="Baldrian P."/>
            <person name="Stursova M."/>
            <person name="Weitz H."/>
            <person name="Taylor A."/>
            <person name="Grigoriev I.V."/>
            <person name="Nagy L.G."/>
            <person name="Martin F."/>
            <person name="Kauserud H."/>
        </authorList>
    </citation>
    <scope>NUCLEOTIDE SEQUENCE</scope>
    <source>
        <strain evidence="2">CBHHK067</strain>
    </source>
</reference>
<feature type="region of interest" description="Disordered" evidence="1">
    <location>
        <begin position="155"/>
        <end position="182"/>
    </location>
</feature>
<keyword evidence="3" id="KW-1185">Reference proteome</keyword>
<dbReference type="EMBL" id="JARKIE010000104">
    <property type="protein sequence ID" value="KAJ7683874.1"/>
    <property type="molecule type" value="Genomic_DNA"/>
</dbReference>
<protein>
    <submittedName>
        <fullName evidence="2">Uncharacterized protein</fullName>
    </submittedName>
</protein>
<gene>
    <name evidence="2" type="ORF">B0H17DRAFT_1333140</name>
</gene>
<accession>A0AAD7GAP6</accession>
<dbReference type="Proteomes" id="UP001221757">
    <property type="component" value="Unassembled WGS sequence"/>
</dbReference>
<sequence>MDWNTPILVGKLLRYLHATPTSLSLSAVCVNDNTYAVGVDPVLGTPTEDVYSYQQAHAAWTPISFRCRARNTARPSRCVESTANHCPAHKIPRRKAHLLPQDAKVERPRSPRRVVHARLAVCSRPPRLGPRPAHARDLAPPALWRRASCLRVPRSPSADKVRALLPSHPDLRSRAAEPTSAA</sequence>
<evidence type="ECO:0000313" key="2">
    <source>
        <dbReference type="EMBL" id="KAJ7683874.1"/>
    </source>
</evidence>
<organism evidence="2 3">
    <name type="scientific">Mycena rosella</name>
    <name type="common">Pink bonnet</name>
    <name type="synonym">Agaricus rosellus</name>
    <dbReference type="NCBI Taxonomy" id="1033263"/>
    <lineage>
        <taxon>Eukaryota</taxon>
        <taxon>Fungi</taxon>
        <taxon>Dikarya</taxon>
        <taxon>Basidiomycota</taxon>
        <taxon>Agaricomycotina</taxon>
        <taxon>Agaricomycetes</taxon>
        <taxon>Agaricomycetidae</taxon>
        <taxon>Agaricales</taxon>
        <taxon>Marasmiineae</taxon>
        <taxon>Mycenaceae</taxon>
        <taxon>Mycena</taxon>
    </lineage>
</organism>